<keyword evidence="3 5" id="KW-1133">Transmembrane helix</keyword>
<dbReference type="PANTHER" id="PTHR11785:SF514">
    <property type="entry name" value="B(0,+)-TYPE AMINO ACID TRANSPORTER 1-LIKE PROTEIN"/>
    <property type="match status" value="1"/>
</dbReference>
<dbReference type="GO" id="GO:0016020">
    <property type="term" value="C:membrane"/>
    <property type="evidence" value="ECO:0007669"/>
    <property type="project" value="UniProtKB-SubCell"/>
</dbReference>
<proteinExistence type="predicted"/>
<dbReference type="OrthoDB" id="5982228at2759"/>
<feature type="transmembrane region" description="Helical" evidence="5">
    <location>
        <begin position="50"/>
        <end position="71"/>
    </location>
</feature>
<reference evidence="6" key="1">
    <citation type="submission" date="2022-03" db="EMBL/GenBank/DDBJ databases">
        <authorList>
            <person name="Lindestad O."/>
        </authorList>
    </citation>
    <scope>NUCLEOTIDE SEQUENCE</scope>
</reference>
<comment type="subcellular location">
    <subcellularLocation>
        <location evidence="1">Membrane</location>
        <topology evidence="1">Multi-pass membrane protein</topology>
    </subcellularLocation>
</comment>
<dbReference type="InterPro" id="IPR050598">
    <property type="entry name" value="AminoAcid_Transporter"/>
</dbReference>
<keyword evidence="2 5" id="KW-0812">Transmembrane</keyword>
<evidence type="ECO:0000313" key="7">
    <source>
        <dbReference type="Proteomes" id="UP000838756"/>
    </source>
</evidence>
<comment type="caution">
    <text evidence="6">The sequence shown here is derived from an EMBL/GenBank/DDBJ whole genome shotgun (WGS) entry which is preliminary data.</text>
</comment>
<dbReference type="EMBL" id="CAKXAJ010025090">
    <property type="protein sequence ID" value="CAH2234898.1"/>
    <property type="molecule type" value="Genomic_DNA"/>
</dbReference>
<feature type="transmembrane region" description="Helical" evidence="5">
    <location>
        <begin position="18"/>
        <end position="38"/>
    </location>
</feature>
<accession>A0A8S4RDP6</accession>
<dbReference type="Pfam" id="PF13520">
    <property type="entry name" value="AA_permease_2"/>
    <property type="match status" value="1"/>
</dbReference>
<organism evidence="6 7">
    <name type="scientific">Pararge aegeria aegeria</name>
    <dbReference type="NCBI Taxonomy" id="348720"/>
    <lineage>
        <taxon>Eukaryota</taxon>
        <taxon>Metazoa</taxon>
        <taxon>Ecdysozoa</taxon>
        <taxon>Arthropoda</taxon>
        <taxon>Hexapoda</taxon>
        <taxon>Insecta</taxon>
        <taxon>Pterygota</taxon>
        <taxon>Neoptera</taxon>
        <taxon>Endopterygota</taxon>
        <taxon>Lepidoptera</taxon>
        <taxon>Glossata</taxon>
        <taxon>Ditrysia</taxon>
        <taxon>Papilionoidea</taxon>
        <taxon>Nymphalidae</taxon>
        <taxon>Satyrinae</taxon>
        <taxon>Satyrini</taxon>
        <taxon>Parargina</taxon>
        <taxon>Pararge</taxon>
    </lineage>
</organism>
<dbReference type="Proteomes" id="UP000838756">
    <property type="component" value="Unassembled WGS sequence"/>
</dbReference>
<dbReference type="PANTHER" id="PTHR11785">
    <property type="entry name" value="AMINO ACID TRANSPORTER"/>
    <property type="match status" value="1"/>
</dbReference>
<keyword evidence="4 5" id="KW-0472">Membrane</keyword>
<name>A0A8S4RDP6_9NEOP</name>
<feature type="transmembrane region" description="Helical" evidence="5">
    <location>
        <begin position="91"/>
        <end position="113"/>
    </location>
</feature>
<evidence type="ECO:0000256" key="2">
    <source>
        <dbReference type="ARBA" id="ARBA00022692"/>
    </source>
</evidence>
<protein>
    <submittedName>
        <fullName evidence="6">Jg23509 protein</fullName>
    </submittedName>
</protein>
<dbReference type="Gene3D" id="1.20.1740.10">
    <property type="entry name" value="Amino acid/polyamine transporter I"/>
    <property type="match status" value="1"/>
</dbReference>
<evidence type="ECO:0000256" key="3">
    <source>
        <dbReference type="ARBA" id="ARBA00022989"/>
    </source>
</evidence>
<keyword evidence="7" id="KW-1185">Reference proteome</keyword>
<sequence length="127" mass="13482">MTYINITSVKLFVKVQNLFGVCKVLACLIVIGGGLYEIQAGNTENLNKGFENSTTSLGGIAQALFSGLWAYDGWNSVTVVTEEIINPGTNVPLSIAVAVPLITGLYVFMNVAYMTVLTSAEMVSVPA</sequence>
<evidence type="ECO:0000256" key="5">
    <source>
        <dbReference type="SAM" id="Phobius"/>
    </source>
</evidence>
<evidence type="ECO:0000256" key="4">
    <source>
        <dbReference type="ARBA" id="ARBA00023136"/>
    </source>
</evidence>
<dbReference type="GO" id="GO:0015179">
    <property type="term" value="F:L-amino acid transmembrane transporter activity"/>
    <property type="evidence" value="ECO:0007669"/>
    <property type="project" value="TreeGrafter"/>
</dbReference>
<evidence type="ECO:0000256" key="1">
    <source>
        <dbReference type="ARBA" id="ARBA00004141"/>
    </source>
</evidence>
<dbReference type="InterPro" id="IPR002293">
    <property type="entry name" value="AA/rel_permease1"/>
</dbReference>
<dbReference type="AlphaFoldDB" id="A0A8S4RDP6"/>
<gene>
    <name evidence="6" type="primary">jg23509</name>
    <name evidence="6" type="ORF">PAEG_LOCUS12619</name>
</gene>
<evidence type="ECO:0000313" key="6">
    <source>
        <dbReference type="EMBL" id="CAH2234898.1"/>
    </source>
</evidence>
<feature type="non-terminal residue" evidence="6">
    <location>
        <position position="127"/>
    </location>
</feature>